<dbReference type="RefSeq" id="WP_093962587.1">
    <property type="nucleotide sequence ID" value="NZ_FXYG01000001.1"/>
</dbReference>
<reference evidence="3" key="1">
    <citation type="submission" date="2017-05" db="EMBL/GenBank/DDBJ databases">
        <authorList>
            <person name="Rodrigo-Torres L."/>
            <person name="Arahal R. D."/>
            <person name="Lucena T."/>
        </authorList>
    </citation>
    <scope>NUCLEOTIDE SEQUENCE [LARGE SCALE GENOMIC DNA]</scope>
    <source>
        <strain evidence="3">CECT 8715</strain>
    </source>
</reference>
<dbReference type="EMBL" id="FXYG01000001">
    <property type="protein sequence ID" value="SMX35597.1"/>
    <property type="molecule type" value="Genomic_DNA"/>
</dbReference>
<evidence type="ECO:0000313" key="2">
    <source>
        <dbReference type="EMBL" id="SMX35597.1"/>
    </source>
</evidence>
<evidence type="ECO:0000313" key="3">
    <source>
        <dbReference type="Proteomes" id="UP000202485"/>
    </source>
</evidence>
<evidence type="ECO:0000256" key="1">
    <source>
        <dbReference type="SAM" id="MobiDB-lite"/>
    </source>
</evidence>
<protein>
    <submittedName>
        <fullName evidence="2">Uncharacterized protein</fullName>
    </submittedName>
</protein>
<gene>
    <name evidence="2" type="ORF">RUA8715_01113</name>
</gene>
<organism evidence="2 3">
    <name type="scientific">Ruegeria arenilitoris</name>
    <dbReference type="NCBI Taxonomy" id="1173585"/>
    <lineage>
        <taxon>Bacteria</taxon>
        <taxon>Pseudomonadati</taxon>
        <taxon>Pseudomonadota</taxon>
        <taxon>Alphaproteobacteria</taxon>
        <taxon>Rhodobacterales</taxon>
        <taxon>Roseobacteraceae</taxon>
        <taxon>Ruegeria</taxon>
    </lineage>
</organism>
<feature type="compositionally biased region" description="Acidic residues" evidence="1">
    <location>
        <begin position="146"/>
        <end position="155"/>
    </location>
</feature>
<keyword evidence="3" id="KW-1185">Reference proteome</keyword>
<accession>A0A238JZF8</accession>
<name>A0A238JZF8_9RHOB</name>
<feature type="compositionally biased region" description="Polar residues" evidence="1">
    <location>
        <begin position="168"/>
        <end position="177"/>
    </location>
</feature>
<feature type="region of interest" description="Disordered" evidence="1">
    <location>
        <begin position="101"/>
        <end position="123"/>
    </location>
</feature>
<dbReference type="Proteomes" id="UP000202485">
    <property type="component" value="Unassembled WGS sequence"/>
</dbReference>
<sequence>MTDSSVKAGVEDVLSSIKRLVSEEGRKVPNLIKATAARKPGRLVLTDALRVGTPAEDPKAPLKLAQKISAEAASQHAANVEALRPANDLSQPMRLRSCDIVRPGTPAINDFGGESSGDREGRRDLAGSLSAKIAALEAAIARTEDQWEPDGESDDAYSGTRTDKVSWATDTGFSTSKDAAESEAEMNADSDEETTPATFIRDNRDASEAEVELDQEAPAMATGTMDEDELREVIADIVRQELQGALGERITRNIRKLVRREINRALAAQNLD</sequence>
<dbReference type="OrthoDB" id="7875768at2"/>
<feature type="compositionally biased region" description="Acidic residues" evidence="1">
    <location>
        <begin position="181"/>
        <end position="194"/>
    </location>
</feature>
<dbReference type="AlphaFoldDB" id="A0A238JZF8"/>
<proteinExistence type="predicted"/>
<feature type="region of interest" description="Disordered" evidence="1">
    <location>
        <begin position="142"/>
        <end position="226"/>
    </location>
</feature>